<keyword evidence="12" id="KW-1185">Reference proteome</keyword>
<evidence type="ECO:0000259" key="9">
    <source>
        <dbReference type="PROSITE" id="PS50893"/>
    </source>
</evidence>
<dbReference type="InterPro" id="IPR027417">
    <property type="entry name" value="P-loop_NTPase"/>
</dbReference>
<dbReference type="PROSITE" id="PS00211">
    <property type="entry name" value="ABC_TRANSPORTER_1"/>
    <property type="match status" value="1"/>
</dbReference>
<evidence type="ECO:0000256" key="4">
    <source>
        <dbReference type="ARBA" id="ARBA00022840"/>
    </source>
</evidence>
<accession>A0ABV7L6K3</accession>
<evidence type="ECO:0000256" key="1">
    <source>
        <dbReference type="ARBA" id="ARBA00004651"/>
    </source>
</evidence>
<sequence length="654" mass="69530">MSRSSASTSIDDGARRTPDTAPDAALGTMAEKGAFADGAAGAAPDNDGAAAPAGRARGRDPRALADLLPYLRPYRGRALGALAALTVASGAVLAIGQAIRRVIDYGFDESQRGLLDYYFAGMFGVILLLAAATFARYYLVTWLGERVVADLRRAVYGHVLKLSPPFFEVTRPGEVLSRLTTDTEIIQTVVGSSASVALRNLLLLVGGAVLMVVTSPMAALVMVAIVPFVVLPLVLFGRRVRGLSRQSQDRIADISAYAGESFHAIQEVQANAHEGIDRERFAGRVEGAFATGMKRVQARAWLTALVMLLAFGAVNAMMWLGSRAVLDGDVSAGQLTAFVFYAVVVSAALAALSEVWGDLQRAAGAVERLMELLRTEPEIAAPADPVDLPGAVADTGEPMALGVTFQDVTFRYPTRPELPALEEIDLDIRPGERVALVGPSGAGKSTLFQLLLRFRDPDAGRVLLHGVDIAKADPQALRARLGMVAQDPAIFAASARENIRYGRPDATDAEVEQAAEAAAAADFIRDLPQGYETFLGERGVRLSGGQRQRIAIARAILRNPSVLLLDEATSALDSESERKVQAAMQGLMQGRTTLIIAHRLATVLRCDRIVVLDRGRIVAVGPHHELLQRGGLYARLAELQFAEGAAALRSGTGG</sequence>
<dbReference type="InterPro" id="IPR039421">
    <property type="entry name" value="Type_1_exporter"/>
</dbReference>
<dbReference type="PROSITE" id="PS50929">
    <property type="entry name" value="ABC_TM1F"/>
    <property type="match status" value="1"/>
</dbReference>
<feature type="domain" description="ABC transporter" evidence="9">
    <location>
        <begin position="403"/>
        <end position="639"/>
    </location>
</feature>
<dbReference type="InterPro" id="IPR011527">
    <property type="entry name" value="ABC1_TM_dom"/>
</dbReference>
<evidence type="ECO:0000313" key="12">
    <source>
        <dbReference type="Proteomes" id="UP001595528"/>
    </source>
</evidence>
<feature type="region of interest" description="Disordered" evidence="7">
    <location>
        <begin position="38"/>
        <end position="57"/>
    </location>
</feature>
<comment type="subcellular location">
    <subcellularLocation>
        <location evidence="1">Cell membrane</location>
        <topology evidence="1">Multi-pass membrane protein</topology>
    </subcellularLocation>
</comment>
<evidence type="ECO:0000259" key="10">
    <source>
        <dbReference type="PROSITE" id="PS50929"/>
    </source>
</evidence>
<evidence type="ECO:0000256" key="8">
    <source>
        <dbReference type="SAM" id="Phobius"/>
    </source>
</evidence>
<dbReference type="PROSITE" id="PS50893">
    <property type="entry name" value="ABC_TRANSPORTER_2"/>
    <property type="match status" value="1"/>
</dbReference>
<evidence type="ECO:0000256" key="2">
    <source>
        <dbReference type="ARBA" id="ARBA00022692"/>
    </source>
</evidence>
<keyword evidence="4" id="KW-0067">ATP-binding</keyword>
<reference evidence="12" key="1">
    <citation type="journal article" date="2019" name="Int. J. Syst. Evol. Microbiol.">
        <title>The Global Catalogue of Microorganisms (GCM) 10K type strain sequencing project: providing services to taxonomists for standard genome sequencing and annotation.</title>
        <authorList>
            <consortium name="The Broad Institute Genomics Platform"/>
            <consortium name="The Broad Institute Genome Sequencing Center for Infectious Disease"/>
            <person name="Wu L."/>
            <person name="Ma J."/>
        </authorList>
    </citation>
    <scope>NUCLEOTIDE SEQUENCE [LARGE SCALE GENOMIC DNA]</scope>
    <source>
        <strain evidence="12">KCTC 42964</strain>
    </source>
</reference>
<protein>
    <submittedName>
        <fullName evidence="11">ABC transporter transmembrane domain-containing protein</fullName>
    </submittedName>
</protein>
<dbReference type="InterPro" id="IPR017871">
    <property type="entry name" value="ABC_transporter-like_CS"/>
</dbReference>
<dbReference type="SMART" id="SM00382">
    <property type="entry name" value="AAA"/>
    <property type="match status" value="1"/>
</dbReference>
<dbReference type="InterPro" id="IPR003439">
    <property type="entry name" value="ABC_transporter-like_ATP-bd"/>
</dbReference>
<dbReference type="SUPFAM" id="SSF52540">
    <property type="entry name" value="P-loop containing nucleoside triphosphate hydrolases"/>
    <property type="match status" value="1"/>
</dbReference>
<evidence type="ECO:0000256" key="7">
    <source>
        <dbReference type="SAM" id="MobiDB-lite"/>
    </source>
</evidence>
<dbReference type="PANTHER" id="PTHR43394:SF1">
    <property type="entry name" value="ATP-BINDING CASSETTE SUB-FAMILY B MEMBER 10, MITOCHONDRIAL"/>
    <property type="match status" value="1"/>
</dbReference>
<proteinExistence type="predicted"/>
<feature type="transmembrane region" description="Helical" evidence="8">
    <location>
        <begin position="332"/>
        <end position="352"/>
    </location>
</feature>
<name>A0ABV7L6K3_9PROT</name>
<evidence type="ECO:0000313" key="11">
    <source>
        <dbReference type="EMBL" id="MFC3230291.1"/>
    </source>
</evidence>
<dbReference type="InterPro" id="IPR036640">
    <property type="entry name" value="ABC1_TM_sf"/>
</dbReference>
<feature type="transmembrane region" description="Helical" evidence="8">
    <location>
        <begin position="219"/>
        <end position="237"/>
    </location>
</feature>
<feature type="compositionally biased region" description="Polar residues" evidence="7">
    <location>
        <begin position="1"/>
        <end position="10"/>
    </location>
</feature>
<dbReference type="PANTHER" id="PTHR43394">
    <property type="entry name" value="ATP-DEPENDENT PERMEASE MDL1, MITOCHONDRIAL"/>
    <property type="match status" value="1"/>
</dbReference>
<feature type="domain" description="ABC transmembrane type-1" evidence="10">
    <location>
        <begin position="79"/>
        <end position="361"/>
    </location>
</feature>
<dbReference type="Proteomes" id="UP001595528">
    <property type="component" value="Unassembled WGS sequence"/>
</dbReference>
<dbReference type="CDD" id="cd18575">
    <property type="entry name" value="ABC_6TM_bac_exporter_ABCB8_10_like"/>
    <property type="match status" value="1"/>
</dbReference>
<dbReference type="SUPFAM" id="SSF90123">
    <property type="entry name" value="ABC transporter transmembrane region"/>
    <property type="match status" value="1"/>
</dbReference>
<feature type="region of interest" description="Disordered" evidence="7">
    <location>
        <begin position="1"/>
        <end position="26"/>
    </location>
</feature>
<dbReference type="Gene3D" id="3.40.50.300">
    <property type="entry name" value="P-loop containing nucleotide triphosphate hydrolases"/>
    <property type="match status" value="1"/>
</dbReference>
<feature type="transmembrane region" description="Helical" evidence="8">
    <location>
        <begin position="196"/>
        <end position="213"/>
    </location>
</feature>
<dbReference type="Gene3D" id="1.20.1560.10">
    <property type="entry name" value="ABC transporter type 1, transmembrane domain"/>
    <property type="match status" value="1"/>
</dbReference>
<keyword evidence="6 8" id="KW-0472">Membrane</keyword>
<evidence type="ECO:0000256" key="6">
    <source>
        <dbReference type="ARBA" id="ARBA00023136"/>
    </source>
</evidence>
<dbReference type="RefSeq" id="WP_379905326.1">
    <property type="nucleotide sequence ID" value="NZ_JBHRTR010000037.1"/>
</dbReference>
<dbReference type="Pfam" id="PF00664">
    <property type="entry name" value="ABC_membrane"/>
    <property type="match status" value="1"/>
</dbReference>
<evidence type="ECO:0000256" key="5">
    <source>
        <dbReference type="ARBA" id="ARBA00022989"/>
    </source>
</evidence>
<organism evidence="11 12">
    <name type="scientific">Marinibaculum pumilum</name>
    <dbReference type="NCBI Taxonomy" id="1766165"/>
    <lineage>
        <taxon>Bacteria</taxon>
        <taxon>Pseudomonadati</taxon>
        <taxon>Pseudomonadota</taxon>
        <taxon>Alphaproteobacteria</taxon>
        <taxon>Rhodospirillales</taxon>
        <taxon>Rhodospirillaceae</taxon>
        <taxon>Marinibaculum</taxon>
    </lineage>
</organism>
<feature type="compositionally biased region" description="Low complexity" evidence="7">
    <location>
        <begin position="38"/>
        <end position="55"/>
    </location>
</feature>
<keyword evidence="5 8" id="KW-1133">Transmembrane helix</keyword>
<dbReference type="NCBIfam" id="TIGR02204">
    <property type="entry name" value="MsbA_rel"/>
    <property type="match status" value="1"/>
</dbReference>
<dbReference type="Pfam" id="PF00005">
    <property type="entry name" value="ABC_tran"/>
    <property type="match status" value="1"/>
</dbReference>
<feature type="transmembrane region" description="Helical" evidence="8">
    <location>
        <begin position="119"/>
        <end position="139"/>
    </location>
</feature>
<feature type="transmembrane region" description="Helical" evidence="8">
    <location>
        <begin position="300"/>
        <end position="320"/>
    </location>
</feature>
<gene>
    <name evidence="11" type="ORF">ACFOGJ_23775</name>
</gene>
<comment type="caution">
    <text evidence="11">The sequence shown here is derived from an EMBL/GenBank/DDBJ whole genome shotgun (WGS) entry which is preliminary data.</text>
</comment>
<keyword evidence="3" id="KW-0547">Nucleotide-binding</keyword>
<evidence type="ECO:0000256" key="3">
    <source>
        <dbReference type="ARBA" id="ARBA00022741"/>
    </source>
</evidence>
<dbReference type="EMBL" id="JBHRTR010000037">
    <property type="protein sequence ID" value="MFC3230291.1"/>
    <property type="molecule type" value="Genomic_DNA"/>
</dbReference>
<dbReference type="InterPro" id="IPR003593">
    <property type="entry name" value="AAA+_ATPase"/>
</dbReference>
<keyword evidence="2 8" id="KW-0812">Transmembrane</keyword>
<dbReference type="InterPro" id="IPR011918">
    <property type="entry name" value="ABC_MsbA_ATP-bd"/>
</dbReference>
<feature type="transmembrane region" description="Helical" evidence="8">
    <location>
        <begin position="78"/>
        <end position="99"/>
    </location>
</feature>